<sequence length="400" mass="43879">MCLVGISLPLADSFRILLPFRFLRGVTVFKVPVAATSAVQMADHVVDGVTLTELKEAQRSYGASGPDCEHAEEDEAGGKAPGSAQDDPLLTGSLTKAVKSKELSPARGQMDEEGNIESRLETQAACPAAADSSTSASGLCCLPDTSITNSQSRVRERWRRDENQNLIHGADQLAVDATRQAGLGCDMEHADVSNTQRERESERVGLQLNHPSVRPSVRHSGPPHGAVKLDVRPLSPSTPVVGEVKRKCYVQDPLQTERVTARPQEPPWCLSHDRLSRLDSGGLGDGTTEKPLGRVGSYTRRETRLASLSKQEEGSGTGDYKKMYETALHENDKLKSRLRDSKQELAKIRSQLDKVTQKQDRMSERSSALESDKREKQALEKRVSDMEEELKVSHTKCGQM</sequence>
<dbReference type="EMBL" id="JAOPHQ010000090">
    <property type="protein sequence ID" value="KAK0155801.1"/>
    <property type="molecule type" value="Genomic_DNA"/>
</dbReference>
<evidence type="ECO:0000256" key="3">
    <source>
        <dbReference type="SAM" id="MobiDB-lite"/>
    </source>
</evidence>
<keyword evidence="1" id="KW-0677">Repeat</keyword>
<feature type="compositionally biased region" description="Basic and acidic residues" evidence="3">
    <location>
        <begin position="350"/>
        <end position="364"/>
    </location>
</feature>
<feature type="region of interest" description="Disordered" evidence="3">
    <location>
        <begin position="60"/>
        <end position="90"/>
    </location>
</feature>
<feature type="domain" description="cGMP-dependent protein kinase interacting" evidence="4">
    <location>
        <begin position="319"/>
        <end position="393"/>
    </location>
</feature>
<reference evidence="5" key="1">
    <citation type="journal article" date="2023" name="Front. Mar. Sci.">
        <title>A new Merluccius polli reference genome to investigate the effects of global change in West African waters.</title>
        <authorList>
            <person name="Mateo J.L."/>
            <person name="Blanco-Fernandez C."/>
            <person name="Garcia-Vazquez E."/>
            <person name="Machado-Schiaffino G."/>
        </authorList>
    </citation>
    <scope>NUCLEOTIDE SEQUENCE</scope>
    <source>
        <strain evidence="5">C29</strain>
        <tissue evidence="5">Fin</tissue>
    </source>
</reference>
<protein>
    <submittedName>
        <fullName evidence="5">Protein phosphatase 1 regulatory subunit 12B</fullName>
    </submittedName>
</protein>
<dbReference type="PANTHER" id="PTHR24179:SF18">
    <property type="entry name" value="PROTEIN PHOSPHATASE 1 REGULATORY SUBUNIT 12B"/>
    <property type="match status" value="1"/>
</dbReference>
<dbReference type="InterPro" id="IPR031775">
    <property type="entry name" value="PRKG1_interact"/>
</dbReference>
<gene>
    <name evidence="5" type="primary">PPP1R12B_0</name>
    <name evidence="5" type="ORF">N1851_001696</name>
</gene>
<comment type="caution">
    <text evidence="5">The sequence shown here is derived from an EMBL/GenBank/DDBJ whole genome shotgun (WGS) entry which is preliminary data.</text>
</comment>
<feature type="region of interest" description="Disordered" evidence="3">
    <location>
        <begin position="278"/>
        <end position="319"/>
    </location>
</feature>
<dbReference type="GO" id="GO:0030018">
    <property type="term" value="C:Z disc"/>
    <property type="evidence" value="ECO:0007669"/>
    <property type="project" value="TreeGrafter"/>
</dbReference>
<dbReference type="Gene3D" id="6.10.250.1820">
    <property type="match status" value="1"/>
</dbReference>
<evidence type="ECO:0000313" key="6">
    <source>
        <dbReference type="Proteomes" id="UP001174136"/>
    </source>
</evidence>
<dbReference type="GO" id="GO:0004857">
    <property type="term" value="F:enzyme inhibitor activity"/>
    <property type="evidence" value="ECO:0007669"/>
    <property type="project" value="TreeGrafter"/>
</dbReference>
<dbReference type="Pfam" id="PF15898">
    <property type="entry name" value="PRKG1_interact"/>
    <property type="match status" value="1"/>
</dbReference>
<proteinExistence type="predicted"/>
<evidence type="ECO:0000256" key="1">
    <source>
        <dbReference type="ARBA" id="ARBA00022737"/>
    </source>
</evidence>
<organism evidence="5 6">
    <name type="scientific">Merluccius polli</name>
    <name type="common">Benguela hake</name>
    <name type="synonym">Merluccius cadenati</name>
    <dbReference type="NCBI Taxonomy" id="89951"/>
    <lineage>
        <taxon>Eukaryota</taxon>
        <taxon>Metazoa</taxon>
        <taxon>Chordata</taxon>
        <taxon>Craniata</taxon>
        <taxon>Vertebrata</taxon>
        <taxon>Euteleostomi</taxon>
        <taxon>Actinopterygii</taxon>
        <taxon>Neopterygii</taxon>
        <taxon>Teleostei</taxon>
        <taxon>Neoteleostei</taxon>
        <taxon>Acanthomorphata</taxon>
        <taxon>Zeiogadaria</taxon>
        <taxon>Gadariae</taxon>
        <taxon>Gadiformes</taxon>
        <taxon>Gadoidei</taxon>
        <taxon>Merlucciidae</taxon>
        <taxon>Merluccius</taxon>
    </lineage>
</organism>
<evidence type="ECO:0000259" key="4">
    <source>
        <dbReference type="Pfam" id="PF15898"/>
    </source>
</evidence>
<dbReference type="GO" id="GO:0031672">
    <property type="term" value="C:A band"/>
    <property type="evidence" value="ECO:0007669"/>
    <property type="project" value="TreeGrafter"/>
</dbReference>
<dbReference type="Proteomes" id="UP001174136">
    <property type="component" value="Unassembled WGS sequence"/>
</dbReference>
<dbReference type="PANTHER" id="PTHR24179">
    <property type="entry name" value="PROTEIN PHOSPHATASE 1 REGULATORY SUBUNIT 12"/>
    <property type="match status" value="1"/>
</dbReference>
<dbReference type="AlphaFoldDB" id="A0AA47NCS4"/>
<evidence type="ECO:0000256" key="2">
    <source>
        <dbReference type="ARBA" id="ARBA00023043"/>
    </source>
</evidence>
<feature type="region of interest" description="Disordered" evidence="3">
    <location>
        <begin position="350"/>
        <end position="400"/>
    </location>
</feature>
<dbReference type="GO" id="GO:0019208">
    <property type="term" value="F:phosphatase regulator activity"/>
    <property type="evidence" value="ECO:0007669"/>
    <property type="project" value="TreeGrafter"/>
</dbReference>
<dbReference type="GO" id="GO:0019901">
    <property type="term" value="F:protein kinase binding"/>
    <property type="evidence" value="ECO:0007669"/>
    <property type="project" value="InterPro"/>
</dbReference>
<feature type="region of interest" description="Disordered" evidence="3">
    <location>
        <begin position="133"/>
        <end position="157"/>
    </location>
</feature>
<evidence type="ECO:0000313" key="5">
    <source>
        <dbReference type="EMBL" id="KAK0155801.1"/>
    </source>
</evidence>
<keyword evidence="6" id="KW-1185">Reference proteome</keyword>
<name>A0AA47NCS4_MERPO</name>
<accession>A0AA47NCS4</accession>
<dbReference type="InterPro" id="IPR051226">
    <property type="entry name" value="PP1_Regulatory_Subunit"/>
</dbReference>
<keyword evidence="2" id="KW-0040">ANK repeat</keyword>
<feature type="compositionally biased region" description="Basic and acidic residues" evidence="3">
    <location>
        <begin position="370"/>
        <end position="392"/>
    </location>
</feature>
<feature type="region of interest" description="Disordered" evidence="3">
    <location>
        <begin position="212"/>
        <end position="234"/>
    </location>
</feature>